<dbReference type="CDD" id="cd03894">
    <property type="entry name" value="M20_ArgE"/>
    <property type="match status" value="1"/>
</dbReference>
<keyword evidence="6" id="KW-1185">Reference proteome</keyword>
<gene>
    <name evidence="5" type="primary">argE</name>
    <name evidence="5" type="ORF">ACFOEN_15790</name>
</gene>
<evidence type="ECO:0000256" key="3">
    <source>
        <dbReference type="ARBA" id="ARBA00023285"/>
    </source>
</evidence>
<dbReference type="Pfam" id="PF07687">
    <property type="entry name" value="M20_dimer"/>
    <property type="match status" value="1"/>
</dbReference>
<protein>
    <submittedName>
        <fullName evidence="5">Acetylornithine deacetylase</fullName>
        <ecNumber evidence="5">3.5.1.16</ecNumber>
    </submittedName>
</protein>
<dbReference type="Gene3D" id="3.40.630.10">
    <property type="entry name" value="Zn peptidases"/>
    <property type="match status" value="1"/>
</dbReference>
<accession>A0ABV7H598</accession>
<evidence type="ECO:0000256" key="2">
    <source>
        <dbReference type="ARBA" id="ARBA00022801"/>
    </source>
</evidence>
<dbReference type="NCBIfam" id="NF005710">
    <property type="entry name" value="PRK07522.1"/>
    <property type="match status" value="1"/>
</dbReference>
<dbReference type="PANTHER" id="PTHR43808">
    <property type="entry name" value="ACETYLORNITHINE DEACETYLASE"/>
    <property type="match status" value="1"/>
</dbReference>
<dbReference type="SUPFAM" id="SSF55031">
    <property type="entry name" value="Bacterial exopeptidase dimerisation domain"/>
    <property type="match status" value="1"/>
</dbReference>
<dbReference type="Proteomes" id="UP001595556">
    <property type="component" value="Unassembled WGS sequence"/>
</dbReference>
<evidence type="ECO:0000313" key="6">
    <source>
        <dbReference type="Proteomes" id="UP001595556"/>
    </source>
</evidence>
<dbReference type="InterPro" id="IPR011650">
    <property type="entry name" value="Peptidase_M20_dimer"/>
</dbReference>
<dbReference type="InterPro" id="IPR010169">
    <property type="entry name" value="AcOrn-deacetyl"/>
</dbReference>
<organism evidence="5 6">
    <name type="scientific">Piscinibacterium candidicorallinum</name>
    <dbReference type="NCBI Taxonomy" id="1793872"/>
    <lineage>
        <taxon>Bacteria</taxon>
        <taxon>Pseudomonadati</taxon>
        <taxon>Pseudomonadota</taxon>
        <taxon>Betaproteobacteria</taxon>
        <taxon>Burkholderiales</taxon>
        <taxon>Piscinibacterium</taxon>
    </lineage>
</organism>
<evidence type="ECO:0000256" key="1">
    <source>
        <dbReference type="ARBA" id="ARBA00022723"/>
    </source>
</evidence>
<feature type="domain" description="Peptidase M20 dimerisation" evidence="4">
    <location>
        <begin position="181"/>
        <end position="293"/>
    </location>
</feature>
<dbReference type="RefSeq" id="WP_377305580.1">
    <property type="nucleotide sequence ID" value="NZ_CP180191.1"/>
</dbReference>
<dbReference type="Gene3D" id="3.30.70.360">
    <property type="match status" value="1"/>
</dbReference>
<reference evidence="6" key="1">
    <citation type="journal article" date="2019" name="Int. J. Syst. Evol. Microbiol.">
        <title>The Global Catalogue of Microorganisms (GCM) 10K type strain sequencing project: providing services to taxonomists for standard genome sequencing and annotation.</title>
        <authorList>
            <consortium name="The Broad Institute Genomics Platform"/>
            <consortium name="The Broad Institute Genome Sequencing Center for Infectious Disease"/>
            <person name="Wu L."/>
            <person name="Ma J."/>
        </authorList>
    </citation>
    <scope>NUCLEOTIDE SEQUENCE [LARGE SCALE GENOMIC DNA]</scope>
    <source>
        <strain evidence="6">KCTC 52168</strain>
    </source>
</reference>
<dbReference type="PANTHER" id="PTHR43808:SF31">
    <property type="entry name" value="N-ACETYL-L-CITRULLINE DEACETYLASE"/>
    <property type="match status" value="1"/>
</dbReference>
<dbReference type="InterPro" id="IPR036264">
    <property type="entry name" value="Bact_exopeptidase_dim_dom"/>
</dbReference>
<keyword evidence="3" id="KW-0170">Cobalt</keyword>
<dbReference type="SUPFAM" id="SSF53187">
    <property type="entry name" value="Zn-dependent exopeptidases"/>
    <property type="match status" value="1"/>
</dbReference>
<dbReference type="EMBL" id="JBHRTI010000010">
    <property type="protein sequence ID" value="MFC3149088.1"/>
    <property type="molecule type" value="Genomic_DNA"/>
</dbReference>
<dbReference type="GO" id="GO:0008777">
    <property type="term" value="F:acetylornithine deacetylase activity"/>
    <property type="evidence" value="ECO:0007669"/>
    <property type="project" value="UniProtKB-EC"/>
</dbReference>
<dbReference type="Pfam" id="PF01546">
    <property type="entry name" value="Peptidase_M20"/>
    <property type="match status" value="1"/>
</dbReference>
<evidence type="ECO:0000259" key="4">
    <source>
        <dbReference type="Pfam" id="PF07687"/>
    </source>
</evidence>
<dbReference type="InterPro" id="IPR050072">
    <property type="entry name" value="Peptidase_M20A"/>
</dbReference>
<dbReference type="NCBIfam" id="TIGR01892">
    <property type="entry name" value="AcOrn-deacetyl"/>
    <property type="match status" value="1"/>
</dbReference>
<keyword evidence="1" id="KW-0479">Metal-binding</keyword>
<proteinExistence type="predicted"/>
<keyword evidence="2 5" id="KW-0378">Hydrolase</keyword>
<name>A0ABV7H598_9BURK</name>
<comment type="caution">
    <text evidence="5">The sequence shown here is derived from an EMBL/GenBank/DDBJ whole genome shotgun (WGS) entry which is preliminary data.</text>
</comment>
<dbReference type="EC" id="3.5.1.16" evidence="5"/>
<sequence>MNAPLPTQRLSNSVEMLRQLVSFNTVSAESNLGLIEFSRDWLAAQGVKSRLIYDSTGKKANLFATVGEGAEPGVILSGHTDVVPVVGQPWSTDPFTLTERDGKLYGRGSADMKGFIACALNAVPGYLASPLADRRPFHLALSYDEEVGCFGVWGLIKDIQESGAKVSACIVGEPSSMQPIVAHKGTHRFRCCVRGKEAHSANTNQGVNAIHYASRLMNFLQERAAQIASTETPDANYPVPTSTLSITMIEGGTGANIIPLRCDFTVDVRTLPGTSFAALLDELKAYARTLEPEMKAVAADAGIDVQFIASIEGFGVTDADPLLAHVTRLAGSHRKIQVSFGTEAGIFQRAGIPTIVIGPGNIDQAHQPDEYVEIDQIAQCDAFLARLLAEPFSI</sequence>
<dbReference type="InterPro" id="IPR002933">
    <property type="entry name" value="Peptidase_M20"/>
</dbReference>
<evidence type="ECO:0000313" key="5">
    <source>
        <dbReference type="EMBL" id="MFC3149088.1"/>
    </source>
</evidence>